<dbReference type="Proteomes" id="UP000790709">
    <property type="component" value="Unassembled WGS sequence"/>
</dbReference>
<evidence type="ECO:0000313" key="2">
    <source>
        <dbReference type="Proteomes" id="UP000790709"/>
    </source>
</evidence>
<proteinExistence type="predicted"/>
<gene>
    <name evidence="1" type="ORF">BV22DRAFT_1034526</name>
</gene>
<accession>A0ACB8BGZ0</accession>
<keyword evidence="2" id="KW-1185">Reference proteome</keyword>
<dbReference type="EMBL" id="MU266411">
    <property type="protein sequence ID" value="KAH7925012.1"/>
    <property type="molecule type" value="Genomic_DNA"/>
</dbReference>
<protein>
    <submittedName>
        <fullName evidence="1">Uncharacterized protein</fullName>
    </submittedName>
</protein>
<sequence length="57" mass="6305">MANPVPAGGARKLTWSERQAFVKKQTGEEHSYEYKFSSPNDETRPSPPNSSEPPITA</sequence>
<comment type="caution">
    <text evidence="1">The sequence shown here is derived from an EMBL/GenBank/DDBJ whole genome shotgun (WGS) entry which is preliminary data.</text>
</comment>
<name>A0ACB8BGZ0_9AGAM</name>
<evidence type="ECO:0000313" key="1">
    <source>
        <dbReference type="EMBL" id="KAH7925012.1"/>
    </source>
</evidence>
<reference evidence="1" key="1">
    <citation type="journal article" date="2021" name="New Phytol.">
        <title>Evolutionary innovations through gain and loss of genes in the ectomycorrhizal Boletales.</title>
        <authorList>
            <person name="Wu G."/>
            <person name="Miyauchi S."/>
            <person name="Morin E."/>
            <person name="Kuo A."/>
            <person name="Drula E."/>
            <person name="Varga T."/>
            <person name="Kohler A."/>
            <person name="Feng B."/>
            <person name="Cao Y."/>
            <person name="Lipzen A."/>
            <person name="Daum C."/>
            <person name="Hundley H."/>
            <person name="Pangilinan J."/>
            <person name="Johnson J."/>
            <person name="Barry K."/>
            <person name="LaButti K."/>
            <person name="Ng V."/>
            <person name="Ahrendt S."/>
            <person name="Min B."/>
            <person name="Choi I.G."/>
            <person name="Park H."/>
            <person name="Plett J.M."/>
            <person name="Magnuson J."/>
            <person name="Spatafora J.W."/>
            <person name="Nagy L.G."/>
            <person name="Henrissat B."/>
            <person name="Grigoriev I.V."/>
            <person name="Yang Z.L."/>
            <person name="Xu J."/>
            <person name="Martin F.M."/>
        </authorList>
    </citation>
    <scope>NUCLEOTIDE SEQUENCE</scope>
    <source>
        <strain evidence="1">KUC20120723A-06</strain>
    </source>
</reference>
<organism evidence="1 2">
    <name type="scientific">Leucogyrophana mollusca</name>
    <dbReference type="NCBI Taxonomy" id="85980"/>
    <lineage>
        <taxon>Eukaryota</taxon>
        <taxon>Fungi</taxon>
        <taxon>Dikarya</taxon>
        <taxon>Basidiomycota</taxon>
        <taxon>Agaricomycotina</taxon>
        <taxon>Agaricomycetes</taxon>
        <taxon>Agaricomycetidae</taxon>
        <taxon>Boletales</taxon>
        <taxon>Boletales incertae sedis</taxon>
        <taxon>Leucogyrophana</taxon>
    </lineage>
</organism>